<evidence type="ECO:0000256" key="2">
    <source>
        <dbReference type="ARBA" id="ARBA00022692"/>
    </source>
</evidence>
<reference evidence="6 7" key="1">
    <citation type="submission" date="2018-11" db="EMBL/GenBank/DDBJ databases">
        <title>Clostridium sp. nov., a member of the family Erysipelotrichaceae isolated from pig faeces.</title>
        <authorList>
            <person name="Chang Y.-H."/>
        </authorList>
    </citation>
    <scope>NUCLEOTIDE SEQUENCE [LARGE SCALE GENOMIC DNA]</scope>
    <source>
        <strain evidence="6 7">YH-panp20</strain>
    </source>
</reference>
<dbReference type="AlphaFoldDB" id="A0A3N0I011"/>
<feature type="transmembrane region" description="Helical" evidence="5">
    <location>
        <begin position="221"/>
        <end position="242"/>
    </location>
</feature>
<proteinExistence type="predicted"/>
<evidence type="ECO:0000256" key="4">
    <source>
        <dbReference type="ARBA" id="ARBA00023136"/>
    </source>
</evidence>
<feature type="transmembrane region" description="Helical" evidence="5">
    <location>
        <begin position="12"/>
        <end position="43"/>
    </location>
</feature>
<evidence type="ECO:0000256" key="5">
    <source>
        <dbReference type="SAM" id="Phobius"/>
    </source>
</evidence>
<dbReference type="EMBL" id="RJQC01000002">
    <property type="protein sequence ID" value="RNM30334.1"/>
    <property type="molecule type" value="Genomic_DNA"/>
</dbReference>
<gene>
    <name evidence="6" type="ORF">EDX97_05945</name>
</gene>
<evidence type="ECO:0000313" key="6">
    <source>
        <dbReference type="EMBL" id="RNM30334.1"/>
    </source>
</evidence>
<feature type="transmembrane region" description="Helical" evidence="5">
    <location>
        <begin position="55"/>
        <end position="73"/>
    </location>
</feature>
<dbReference type="Proteomes" id="UP000276568">
    <property type="component" value="Unassembled WGS sequence"/>
</dbReference>
<comment type="caution">
    <text evidence="6">The sequence shown here is derived from an EMBL/GenBank/DDBJ whole genome shotgun (WGS) entry which is preliminary data.</text>
</comment>
<comment type="subcellular location">
    <subcellularLocation>
        <location evidence="1">Membrane</location>
        <topology evidence="1">Multi-pass membrane protein</topology>
    </subcellularLocation>
</comment>
<sequence length="244" mass="26862">MMEKLNPFYKAMTILITGILLSFNYSVILNMSLFVISMVLIFGFSDAKKSTVAKILIPVGIAAMSLFMAGFLHSGTVQTPKAGTFTSYNFSAMTSAATSLYNALQLSTRVLSFAGLGLLFAVTTKGEDFIFSLMQQAHMKPKFAYGILAAFHLMPNIAKELDDAKLAYRVRGVRLSAWSLKPFFAVLVNCICWSENLAMAMESKGFDGDDDRTCYQIIKKGPVDVVFAIVTIGYVLSGMIFFQF</sequence>
<keyword evidence="4 5" id="KW-0472">Membrane</keyword>
<dbReference type="OrthoDB" id="92887at2"/>
<dbReference type="PANTHER" id="PTHR33514">
    <property type="entry name" value="PROTEIN ABCI12, CHLOROPLASTIC"/>
    <property type="match status" value="1"/>
</dbReference>
<organism evidence="6 7">
    <name type="scientific">Absicoccus porci</name>
    <dbReference type="NCBI Taxonomy" id="2486576"/>
    <lineage>
        <taxon>Bacteria</taxon>
        <taxon>Bacillati</taxon>
        <taxon>Bacillota</taxon>
        <taxon>Erysipelotrichia</taxon>
        <taxon>Erysipelotrichales</taxon>
        <taxon>Erysipelotrichaceae</taxon>
        <taxon>Absicoccus</taxon>
    </lineage>
</organism>
<dbReference type="PANTHER" id="PTHR33514:SF1">
    <property type="entry name" value="ABC TRANSPORTER PERMEASE"/>
    <property type="match status" value="1"/>
</dbReference>
<dbReference type="Pfam" id="PF02361">
    <property type="entry name" value="CbiQ"/>
    <property type="match status" value="1"/>
</dbReference>
<keyword evidence="2 5" id="KW-0812">Transmembrane</keyword>
<name>A0A3N0I011_9FIRM</name>
<dbReference type="CDD" id="cd16914">
    <property type="entry name" value="EcfT"/>
    <property type="match status" value="1"/>
</dbReference>
<evidence type="ECO:0000256" key="3">
    <source>
        <dbReference type="ARBA" id="ARBA00022989"/>
    </source>
</evidence>
<keyword evidence="3 5" id="KW-1133">Transmembrane helix</keyword>
<keyword evidence="7" id="KW-1185">Reference proteome</keyword>
<dbReference type="InterPro" id="IPR003339">
    <property type="entry name" value="ABC/ECF_trnsptr_transmembrane"/>
</dbReference>
<accession>A0A3N0I011</accession>
<evidence type="ECO:0000256" key="1">
    <source>
        <dbReference type="ARBA" id="ARBA00004141"/>
    </source>
</evidence>
<protein>
    <submittedName>
        <fullName evidence="6">Energy-coupling factor transporter transmembrane protein EcfT</fullName>
    </submittedName>
</protein>
<evidence type="ECO:0000313" key="7">
    <source>
        <dbReference type="Proteomes" id="UP000276568"/>
    </source>
</evidence>
<dbReference type="GO" id="GO:0005886">
    <property type="term" value="C:plasma membrane"/>
    <property type="evidence" value="ECO:0007669"/>
    <property type="project" value="UniProtKB-ARBA"/>
</dbReference>